<evidence type="ECO:0000259" key="1">
    <source>
        <dbReference type="Pfam" id="PF12146"/>
    </source>
</evidence>
<dbReference type="Proteomes" id="UP000095598">
    <property type="component" value="Unassembled WGS sequence"/>
</dbReference>
<proteinExistence type="predicted"/>
<dbReference type="PANTHER" id="PTHR11614">
    <property type="entry name" value="PHOSPHOLIPASE-RELATED"/>
    <property type="match status" value="1"/>
</dbReference>
<dbReference type="InterPro" id="IPR022742">
    <property type="entry name" value="Hydrolase_4"/>
</dbReference>
<dbReference type="SUPFAM" id="SSF53474">
    <property type="entry name" value="alpha/beta-Hydrolases"/>
    <property type="match status" value="1"/>
</dbReference>
<dbReference type="Gene3D" id="3.40.50.1820">
    <property type="entry name" value="alpha/beta hydrolase"/>
    <property type="match status" value="1"/>
</dbReference>
<name>A0A173S586_ANAHA</name>
<evidence type="ECO:0000313" key="2">
    <source>
        <dbReference type="EMBL" id="CUM84498.1"/>
    </source>
</evidence>
<dbReference type="EMBL" id="CYXT01000005">
    <property type="protein sequence ID" value="CUM84498.1"/>
    <property type="molecule type" value="Genomic_DNA"/>
</dbReference>
<gene>
    <name evidence="2" type="primary">ytpA</name>
    <name evidence="2" type="ORF">ERS852425_00976</name>
</gene>
<reference evidence="2 3" key="1">
    <citation type="submission" date="2015-09" db="EMBL/GenBank/DDBJ databases">
        <authorList>
            <consortium name="Pathogen Informatics"/>
        </authorList>
    </citation>
    <scope>NUCLEOTIDE SEQUENCE [LARGE SCALE GENOMIC DNA]</scope>
    <source>
        <strain evidence="2 3">2789STDY5608868</strain>
    </source>
</reference>
<dbReference type="GO" id="GO:0016787">
    <property type="term" value="F:hydrolase activity"/>
    <property type="evidence" value="ECO:0007669"/>
    <property type="project" value="UniProtKB-KW"/>
</dbReference>
<feature type="domain" description="Serine aminopeptidase S33" evidence="1">
    <location>
        <begin position="25"/>
        <end position="289"/>
    </location>
</feature>
<accession>A0A173S586</accession>
<dbReference type="AlphaFoldDB" id="A0A173S586"/>
<dbReference type="EC" id="3.1.1.-" evidence="2"/>
<evidence type="ECO:0000313" key="3">
    <source>
        <dbReference type="Proteomes" id="UP000095598"/>
    </source>
</evidence>
<dbReference type="InterPro" id="IPR029058">
    <property type="entry name" value="AB_hydrolase_fold"/>
</dbReference>
<organism evidence="2 3">
    <name type="scientific">Anaerostipes hadrus</name>
    <dbReference type="NCBI Taxonomy" id="649756"/>
    <lineage>
        <taxon>Bacteria</taxon>
        <taxon>Bacillati</taxon>
        <taxon>Bacillota</taxon>
        <taxon>Clostridia</taxon>
        <taxon>Lachnospirales</taxon>
        <taxon>Lachnospiraceae</taxon>
        <taxon>Anaerostipes</taxon>
    </lineage>
</organism>
<protein>
    <submittedName>
        <fullName evidence="2">Phospholipase ytpA</fullName>
        <ecNumber evidence="2">3.1.1.-</ecNumber>
    </submittedName>
</protein>
<sequence length="309" mass="35133">MKKTVYLTSKQDGLKLHVLLMEPEQSPKGIVQICHGMAEHKERYEPFMQMLCNNGYISVIHDHRGHGKSVKNAADLGYFYDDSGKAIIEDAHQVTTWMKERYGGELPYHLFGHSMGSLVVRCYLKKYDDELDSLIVCGSPSENKTAKAAGFLAKTACKMGAHKKGKFFQKMALGLYGKALGEDESENGWISYNKENVKAYDENPLDGFVFSNNGFLNLFLLMDETYNKKGWQVKHPSLPILFIAGADDPCIGSKKQYAQAMTTLKKRGYNQVRGMLFLNRRHEILNEDDVEKVYDAVLHFLEQHSKRDD</sequence>
<keyword evidence="2" id="KW-0378">Hydrolase</keyword>
<dbReference type="Pfam" id="PF12146">
    <property type="entry name" value="Hydrolase_4"/>
    <property type="match status" value="1"/>
</dbReference>
<dbReference type="RefSeq" id="WP_055258161.1">
    <property type="nucleotide sequence ID" value="NZ_CYXT01000005.1"/>
</dbReference>
<dbReference type="InterPro" id="IPR051044">
    <property type="entry name" value="MAG_DAG_Lipase"/>
</dbReference>